<dbReference type="PANTHER" id="PTHR33734:SF34">
    <property type="entry name" value="SPOIVD-ASSOCIATED FACTOR A"/>
    <property type="match status" value="1"/>
</dbReference>
<feature type="domain" description="LysM" evidence="2">
    <location>
        <begin position="62"/>
        <end position="107"/>
    </location>
</feature>
<organism evidence="3 4">
    <name type="scientific">Paenibacillus lacisoli</name>
    <dbReference type="NCBI Taxonomy" id="3064525"/>
    <lineage>
        <taxon>Bacteria</taxon>
        <taxon>Bacillati</taxon>
        <taxon>Bacillota</taxon>
        <taxon>Bacilli</taxon>
        <taxon>Bacillales</taxon>
        <taxon>Paenibacillaceae</taxon>
        <taxon>Paenibacillus</taxon>
    </lineage>
</organism>
<dbReference type="Proteomes" id="UP001240171">
    <property type="component" value="Unassembled WGS sequence"/>
</dbReference>
<dbReference type="PANTHER" id="PTHR33734">
    <property type="entry name" value="LYSM DOMAIN-CONTAINING GPI-ANCHORED PROTEIN 2"/>
    <property type="match status" value="1"/>
</dbReference>
<sequence>MKIHIVKKGDTLYLLAQKYGVTLEKITAANPQITDPNQLEIGMKVKIPSEAVPASPAQDVVYQHKVKQGDTLWQLSKAWGIPLQNMIEANPQLKNPNALLVGETVNIPKVKGEQMTVPSNPKMPGGKTYTGVKEELTQPKEELTAPKEELTKPKEEMPLPPVQQLPVMPEMPVQPTPPPVQEMPQPIVMITPPAPAPLPQPVPAPIMMPPQQEMPCGYEKPKEDCGCGQMPAPIPMPYAMMPDMYSEVGNKMEECGDMGMGIYPGIQPEQVGAANMQPIYSQPLPYMDDCGCHGHKGPTWMPEIQPYMQAPLMAEYHHEGGGYPNGYPVPMPYQPQQSYASPLMMQPPMTSPSMYGPVGAGGDCGCGGAQAPMPYSYQPQAGISHSYEYPVQPIYFNQPGVPQQPSGAYGGIYPPKAGDCGCRETQAVLSTQDANFIIQPDEEVTPSVTIAAEEPKPQTIPRGAAAKAPSKHKQVKISQSDSSSGKAARSKTSGENSKGKAKERVSRSKRNSPWIQG</sequence>
<evidence type="ECO:0000259" key="2">
    <source>
        <dbReference type="PROSITE" id="PS51782"/>
    </source>
</evidence>
<protein>
    <submittedName>
        <fullName evidence="3">LysM peptidoglycan-binding domain-containing protein</fullName>
    </submittedName>
</protein>
<dbReference type="CDD" id="cd00118">
    <property type="entry name" value="LysM"/>
    <property type="match status" value="2"/>
</dbReference>
<evidence type="ECO:0000256" key="1">
    <source>
        <dbReference type="SAM" id="MobiDB-lite"/>
    </source>
</evidence>
<dbReference type="SMART" id="SM00257">
    <property type="entry name" value="LysM"/>
    <property type="match status" value="2"/>
</dbReference>
<dbReference type="InterPro" id="IPR036779">
    <property type="entry name" value="LysM_dom_sf"/>
</dbReference>
<proteinExistence type="predicted"/>
<evidence type="ECO:0000313" key="4">
    <source>
        <dbReference type="Proteomes" id="UP001240171"/>
    </source>
</evidence>
<reference evidence="3 4" key="1">
    <citation type="submission" date="2023-07" db="EMBL/GenBank/DDBJ databases">
        <title>Paenibacillus sp. JX-17 nov. isolated from soil.</title>
        <authorList>
            <person name="Wan Y."/>
            <person name="Liu B."/>
        </authorList>
    </citation>
    <scope>NUCLEOTIDE SEQUENCE [LARGE SCALE GENOMIC DNA]</scope>
    <source>
        <strain evidence="3 4">JX-17</strain>
    </source>
</reference>
<keyword evidence="4" id="KW-1185">Reference proteome</keyword>
<gene>
    <name evidence="3" type="ORF">Q5741_10615</name>
</gene>
<dbReference type="Pfam" id="PF01476">
    <property type="entry name" value="LysM"/>
    <property type="match status" value="2"/>
</dbReference>
<feature type="region of interest" description="Disordered" evidence="1">
    <location>
        <begin position="451"/>
        <end position="517"/>
    </location>
</feature>
<feature type="compositionally biased region" description="Basic and acidic residues" evidence="1">
    <location>
        <begin position="497"/>
        <end position="506"/>
    </location>
</feature>
<feature type="region of interest" description="Disordered" evidence="1">
    <location>
        <begin position="136"/>
        <end position="160"/>
    </location>
</feature>
<dbReference type="EMBL" id="JAUQTB010000005">
    <property type="protein sequence ID" value="MDO7906868.1"/>
    <property type="molecule type" value="Genomic_DNA"/>
</dbReference>
<dbReference type="RefSeq" id="WP_305024076.1">
    <property type="nucleotide sequence ID" value="NZ_JAUQTB010000005.1"/>
</dbReference>
<feature type="compositionally biased region" description="Polar residues" evidence="1">
    <location>
        <begin position="476"/>
        <end position="496"/>
    </location>
</feature>
<dbReference type="InterPro" id="IPR018392">
    <property type="entry name" value="LysM"/>
</dbReference>
<feature type="domain" description="LysM" evidence="2">
    <location>
        <begin position="2"/>
        <end position="47"/>
    </location>
</feature>
<name>A0ABT9CGX6_9BACL</name>
<feature type="compositionally biased region" description="Basic and acidic residues" evidence="1">
    <location>
        <begin position="136"/>
        <end position="157"/>
    </location>
</feature>
<comment type="caution">
    <text evidence="3">The sequence shown here is derived from an EMBL/GenBank/DDBJ whole genome shotgun (WGS) entry which is preliminary data.</text>
</comment>
<accession>A0ABT9CGX6</accession>
<dbReference type="Gene3D" id="3.10.350.10">
    <property type="entry name" value="LysM domain"/>
    <property type="match status" value="2"/>
</dbReference>
<dbReference type="PROSITE" id="PS51782">
    <property type="entry name" value="LYSM"/>
    <property type="match status" value="2"/>
</dbReference>
<evidence type="ECO:0000313" key="3">
    <source>
        <dbReference type="EMBL" id="MDO7906868.1"/>
    </source>
</evidence>
<dbReference type="SUPFAM" id="SSF54106">
    <property type="entry name" value="LysM domain"/>
    <property type="match status" value="2"/>
</dbReference>